<organism evidence="2">
    <name type="scientific">uncultured marine thaumarchaeote KM3_57_B01</name>
    <dbReference type="NCBI Taxonomy" id="1456205"/>
    <lineage>
        <taxon>Archaea</taxon>
        <taxon>Nitrososphaerota</taxon>
        <taxon>environmental samples</taxon>
    </lineage>
</organism>
<dbReference type="InterPro" id="IPR036236">
    <property type="entry name" value="Znf_C2H2_sf"/>
</dbReference>
<evidence type="ECO:0000313" key="2">
    <source>
        <dbReference type="EMBL" id="AIF12708.1"/>
    </source>
</evidence>
<protein>
    <recommendedName>
        <fullName evidence="1">C2H2-type domain-containing protein</fullName>
    </recommendedName>
</protein>
<proteinExistence type="predicted"/>
<sequence>MKLFTKSEESSTKCKKCGSELHDAERLKRHEKIAHGRRVDVKCRNCGTEFRDPDDLRKHKKKCK</sequence>
<dbReference type="EMBL" id="KF900952">
    <property type="protein sequence ID" value="AIF12708.1"/>
    <property type="molecule type" value="Genomic_DNA"/>
</dbReference>
<evidence type="ECO:0000259" key="1">
    <source>
        <dbReference type="PROSITE" id="PS50157"/>
    </source>
</evidence>
<dbReference type="SUPFAM" id="SSF57667">
    <property type="entry name" value="beta-beta-alpha zinc fingers"/>
    <property type="match status" value="1"/>
</dbReference>
<dbReference type="Gene3D" id="3.30.160.60">
    <property type="entry name" value="Classic Zinc Finger"/>
    <property type="match status" value="1"/>
</dbReference>
<dbReference type="InterPro" id="IPR013087">
    <property type="entry name" value="Znf_C2H2_type"/>
</dbReference>
<accession>A0A075HFP5</accession>
<feature type="domain" description="C2H2-type" evidence="1">
    <location>
        <begin position="12"/>
        <end position="35"/>
    </location>
</feature>
<name>A0A075HFP5_9ARCH</name>
<dbReference type="SMART" id="SM00355">
    <property type="entry name" value="ZnF_C2H2"/>
    <property type="match status" value="2"/>
</dbReference>
<dbReference type="PROSITE" id="PS50157">
    <property type="entry name" value="ZINC_FINGER_C2H2_2"/>
    <property type="match status" value="1"/>
</dbReference>
<dbReference type="Pfam" id="PF00096">
    <property type="entry name" value="zf-C2H2"/>
    <property type="match status" value="1"/>
</dbReference>
<dbReference type="PROSITE" id="PS00028">
    <property type="entry name" value="ZINC_FINGER_C2H2_1"/>
    <property type="match status" value="1"/>
</dbReference>
<reference evidence="2" key="1">
    <citation type="journal article" date="2014" name="Genome Biol. Evol.">
        <title>Pangenome evidence for extensive interdomain horizontal transfer affecting lineage core and shell genes in uncultured planktonic thaumarchaeota and euryarchaeota.</title>
        <authorList>
            <person name="Deschamps P."/>
            <person name="Zivanovic Y."/>
            <person name="Moreira D."/>
            <person name="Rodriguez-Valera F."/>
            <person name="Lopez-Garcia P."/>
        </authorList>
    </citation>
    <scope>NUCLEOTIDE SEQUENCE</scope>
</reference>
<dbReference type="AlphaFoldDB" id="A0A075HFP5"/>